<organism evidence="2 3">
    <name type="scientific">Linderina pennispora</name>
    <dbReference type="NCBI Taxonomy" id="61395"/>
    <lineage>
        <taxon>Eukaryota</taxon>
        <taxon>Fungi</taxon>
        <taxon>Fungi incertae sedis</taxon>
        <taxon>Zoopagomycota</taxon>
        <taxon>Kickxellomycotina</taxon>
        <taxon>Kickxellomycetes</taxon>
        <taxon>Kickxellales</taxon>
        <taxon>Kickxellaceae</taxon>
        <taxon>Linderina</taxon>
    </lineage>
</organism>
<dbReference type="GeneID" id="63800074"/>
<accession>A0A1Y1WB59</accession>
<keyword evidence="3" id="KW-1185">Reference proteome</keyword>
<evidence type="ECO:0000313" key="2">
    <source>
        <dbReference type="EMBL" id="ORX70763.1"/>
    </source>
</evidence>
<dbReference type="AlphaFoldDB" id="A0A1Y1WB59"/>
<feature type="region of interest" description="Disordered" evidence="1">
    <location>
        <begin position="1"/>
        <end position="30"/>
    </location>
</feature>
<name>A0A1Y1WB59_9FUNG</name>
<comment type="caution">
    <text evidence="2">The sequence shown here is derived from an EMBL/GenBank/DDBJ whole genome shotgun (WGS) entry which is preliminary data.</text>
</comment>
<proteinExistence type="predicted"/>
<feature type="compositionally biased region" description="Basic residues" evidence="1">
    <location>
        <begin position="13"/>
        <end position="28"/>
    </location>
</feature>
<reference evidence="2 3" key="1">
    <citation type="submission" date="2016-07" db="EMBL/GenBank/DDBJ databases">
        <title>Pervasive Adenine N6-methylation of Active Genes in Fungi.</title>
        <authorList>
            <consortium name="DOE Joint Genome Institute"/>
            <person name="Mondo S.J."/>
            <person name="Dannebaum R.O."/>
            <person name="Kuo R.C."/>
            <person name="Labutti K."/>
            <person name="Haridas S."/>
            <person name="Kuo A."/>
            <person name="Salamov A."/>
            <person name="Ahrendt S.R."/>
            <person name="Lipzen A."/>
            <person name="Sullivan W."/>
            <person name="Andreopoulos W.B."/>
            <person name="Clum A."/>
            <person name="Lindquist E."/>
            <person name="Daum C."/>
            <person name="Ramamoorthy G.K."/>
            <person name="Gryganskyi A."/>
            <person name="Culley D."/>
            <person name="Magnuson J.K."/>
            <person name="James T.Y."/>
            <person name="O'Malley M.A."/>
            <person name="Stajich J.E."/>
            <person name="Spatafora J.W."/>
            <person name="Visel A."/>
            <person name="Grigoriev I.V."/>
        </authorList>
    </citation>
    <scope>NUCLEOTIDE SEQUENCE [LARGE SCALE GENOMIC DNA]</scope>
    <source>
        <strain evidence="2 3">ATCC 12442</strain>
    </source>
</reference>
<evidence type="ECO:0000256" key="1">
    <source>
        <dbReference type="SAM" id="MobiDB-lite"/>
    </source>
</evidence>
<gene>
    <name evidence="2" type="ORF">DL89DRAFT_139912</name>
</gene>
<evidence type="ECO:0000313" key="3">
    <source>
        <dbReference type="Proteomes" id="UP000193922"/>
    </source>
</evidence>
<dbReference type="EMBL" id="MCFD01000005">
    <property type="protein sequence ID" value="ORX70763.1"/>
    <property type="molecule type" value="Genomic_DNA"/>
</dbReference>
<dbReference type="RefSeq" id="XP_040744342.1">
    <property type="nucleotide sequence ID" value="XM_040883426.1"/>
</dbReference>
<dbReference type="Proteomes" id="UP000193922">
    <property type="component" value="Unassembled WGS sequence"/>
</dbReference>
<sequence>MEDATPPPGANGLRKKKHAPCPTPRRHGFPNLPLSLLQTMAICRKEAGQQHVAQSQKGARLSNHTLLRETAQRRALFLGRMRR</sequence>
<protein>
    <submittedName>
        <fullName evidence="2">Uncharacterized protein</fullName>
    </submittedName>
</protein>